<evidence type="ECO:0000256" key="1">
    <source>
        <dbReference type="SAM" id="Coils"/>
    </source>
</evidence>
<sequence>MTEDLLKRCSSQDFLKAEACPCSSHIITGTLTYTSKILVSVLMRSSTEYRSSMDTTPMHIPPTGVIAEPAPFPSEMADISSIGLTEGNIPPDLLYATDYRDTPYSMKPQNMQEQTWGYAQIGGEIQNPSGESFHKILLTLANVAQSMNPASQLTGDDMLMTLDTILGQNALYQQQLAQGMLPNMELQHMLQEYYVENQRLNALIAQRDEEQSALQTQVSVLTKEIQSLERSKEKEIQLVADTYREEISSLQLQLQEQEALHHEELRKLREELAETRHCDLLSKAVQTEASTTLQETLHLSVFDNRDPSAQSTLKHPPKKPLGSARVTFDLEESKHTGALETPASSSLTTRVISTVHNNPNIEYDLTTDDMVISQLQESLRQVDGNALQALKVNFEQEIAQLKLELEQVQSQALIMIQQSDYEKSQIYTELVQLRELNEERQFRLEELQRLLCETHDTLESTREQADHERNMRLKLEQDYAEARDRERSAEMIKEHEMELRSDELKEENQQLGVRLKQLQFEHDELRQEYKTVIELLSAVQGKSLASAVAENAAADLAAIGECAISGLNSRVGPLVESIGLSTLSTAPLTGCVLIDREIDAQPISYSEAIQTTLLASDVNKEQHTENAPLIAELEIALNQTNNALKQRITETVMAEQRIKELTDQLKFKSTELEDAMMEISLLKLELEEDKKHVDLVGVQPQQTRLGHSFITRELQGKPNTEQFSVSNQFIDGAVQNSNSLHKLGSMLETSSQSYNYSIDNSKEPVNETKAQRLQTTSTIVTGQSTEFISENLLQNPIRQSLPPYQQVVALSGAPSNELQVVSSGFHERFTSLCDTSEPSDSTRSRISTQYLEDLQTEMQNIKQLIEESTEREAFYASQE</sequence>
<proteinExistence type="predicted"/>
<gene>
    <name evidence="2" type="ORF">QR46_1652</name>
</gene>
<dbReference type="Proteomes" id="UP000070089">
    <property type="component" value="Unassembled WGS sequence"/>
</dbReference>
<dbReference type="AlphaFoldDB" id="A0A132NW62"/>
<dbReference type="OrthoDB" id="10257589at2759"/>
<dbReference type="EMBL" id="JXTI01000036">
    <property type="protein sequence ID" value="KWX14316.1"/>
    <property type="molecule type" value="Genomic_DNA"/>
</dbReference>
<reference evidence="2 3" key="1">
    <citation type="journal article" date="2015" name="Mol. Biochem. Parasitol.">
        <title>Identification of polymorphic genes for use in assemblage B genotyping assays through comparative genomics of multiple assemblage B Giardia duodenalis isolates.</title>
        <authorList>
            <person name="Wielinga C."/>
            <person name="Thompson R.C."/>
            <person name="Monis P."/>
            <person name="Ryan U."/>
        </authorList>
    </citation>
    <scope>NUCLEOTIDE SEQUENCE [LARGE SCALE GENOMIC DNA]</scope>
    <source>
        <strain evidence="2 3">BAH15c1</strain>
    </source>
</reference>
<name>A0A132NW62_GIAIN</name>
<organism evidence="2 3">
    <name type="scientific">Giardia duodenalis assemblage B</name>
    <dbReference type="NCBI Taxonomy" id="1394984"/>
    <lineage>
        <taxon>Eukaryota</taxon>
        <taxon>Metamonada</taxon>
        <taxon>Diplomonadida</taxon>
        <taxon>Hexamitidae</taxon>
        <taxon>Giardiinae</taxon>
        <taxon>Giardia</taxon>
    </lineage>
</organism>
<feature type="coiled-coil region" evidence="1">
    <location>
        <begin position="211"/>
        <end position="274"/>
    </location>
</feature>
<evidence type="ECO:0000313" key="2">
    <source>
        <dbReference type="EMBL" id="KWX14316.1"/>
    </source>
</evidence>
<comment type="caution">
    <text evidence="2">The sequence shown here is derived from an EMBL/GenBank/DDBJ whole genome shotgun (WGS) entry which is preliminary data.</text>
</comment>
<dbReference type="VEuPathDB" id="GiardiaDB:QR46_1652"/>
<keyword evidence="1" id="KW-0175">Coiled coil</keyword>
<feature type="coiled-coil region" evidence="1">
    <location>
        <begin position="384"/>
        <end position="535"/>
    </location>
</feature>
<evidence type="ECO:0000313" key="3">
    <source>
        <dbReference type="Proteomes" id="UP000070089"/>
    </source>
</evidence>
<feature type="coiled-coil region" evidence="1">
    <location>
        <begin position="630"/>
        <end position="692"/>
    </location>
</feature>
<protein>
    <submittedName>
        <fullName evidence="2">Coiled-coil protein</fullName>
    </submittedName>
</protein>
<accession>A0A132NW62</accession>